<dbReference type="GO" id="GO:0003735">
    <property type="term" value="F:structural constituent of ribosome"/>
    <property type="evidence" value="ECO:0000318"/>
    <property type="project" value="GO_Central"/>
</dbReference>
<dbReference type="Gene3D" id="3.30.230.10">
    <property type="match status" value="1"/>
</dbReference>
<sequence>MLKLVLNNTINSVASKNTSSISNGLLKEFSKLSIYKNNNNKKINNCKCTNCVCNCKCTKKTNTTTNTNIYNNMNNNNKRYYSTKQNIENEKQIEEDSKIGLATSDTNRGKLLEDYYDGSKSRQDYFKKFRDETTPNKQDPADNFRVRVSVPRPEFDEHYEKQLLPDDFADSYLNSIRPNSNREQEELPFSDNTRFSPFRPVRPKIQKTSVIDGASSGYSKRKRSRAVVSIQPGNGSILINGRTLLDYFPSISYRDNVVQPLVITETLTKWDVSIRAFGGGLKGQSEAARRALGFSLVNYDLGYRPALKIAGLLKNDIRKVERKKPGLLKARKRFPLVKR</sequence>
<evidence type="ECO:0000256" key="1">
    <source>
        <dbReference type="ARBA" id="ARBA00005251"/>
    </source>
</evidence>
<evidence type="ECO:0000313" key="5">
    <source>
        <dbReference type="Proteomes" id="UP000002195"/>
    </source>
</evidence>
<evidence type="ECO:0000256" key="2">
    <source>
        <dbReference type="ARBA" id="ARBA00022980"/>
    </source>
</evidence>
<dbReference type="PaxDb" id="44689-DDB0191671"/>
<dbReference type="Proteomes" id="UP000002195">
    <property type="component" value="Unassembled WGS sequence"/>
</dbReference>
<dbReference type="KEGG" id="ddi:DDB_G0292882"/>
<dbReference type="RefSeq" id="XP_629412.1">
    <property type="nucleotide sequence ID" value="XM_629410.1"/>
</dbReference>
<dbReference type="OMA" id="ADEMYSH"/>
<gene>
    <name evidence="4" type="ORF">DDB_G0292882</name>
</gene>
<protein>
    <recommendedName>
        <fullName evidence="6">30S ribosomal protein S9</fullName>
    </recommendedName>
</protein>
<dbReference type="EMBL" id="AAFI02000197">
    <property type="protein sequence ID" value="EAL60990.1"/>
    <property type="molecule type" value="Genomic_DNA"/>
</dbReference>
<dbReference type="STRING" id="44689.Q54CK4"/>
<comment type="caution">
    <text evidence="4">The sequence shown here is derived from an EMBL/GenBank/DDBJ whole genome shotgun (WGS) entry which is preliminary data.</text>
</comment>
<dbReference type="GeneID" id="8628931"/>
<evidence type="ECO:0000313" key="4">
    <source>
        <dbReference type="EMBL" id="EAL60990.1"/>
    </source>
</evidence>
<dbReference type="PANTHER" id="PTHR21569">
    <property type="entry name" value="RIBOSOMAL PROTEIN S9"/>
    <property type="match status" value="1"/>
</dbReference>
<keyword evidence="3" id="KW-0687">Ribonucleoprotein</keyword>
<dbReference type="InterPro" id="IPR000754">
    <property type="entry name" value="Ribosomal_uS9"/>
</dbReference>
<dbReference type="PANTHER" id="PTHR21569:SF1">
    <property type="entry name" value="SMALL RIBOSOMAL SUBUNIT PROTEIN US9M"/>
    <property type="match status" value="1"/>
</dbReference>
<dbReference type="AlphaFoldDB" id="Q54CK4"/>
<dbReference type="InterPro" id="IPR020568">
    <property type="entry name" value="Ribosomal_Su5_D2-typ_SF"/>
</dbReference>
<dbReference type="eggNOG" id="KOG1697">
    <property type="taxonomic scope" value="Eukaryota"/>
</dbReference>
<dbReference type="GO" id="GO:0006412">
    <property type="term" value="P:translation"/>
    <property type="evidence" value="ECO:0007669"/>
    <property type="project" value="InterPro"/>
</dbReference>
<accession>Q54CK4</accession>
<proteinExistence type="inferred from homology"/>
<dbReference type="HOGENOM" id="CLU_819966_0_0_1"/>
<dbReference type="FunCoup" id="Q54CK4">
    <property type="interactions" value="103"/>
</dbReference>
<keyword evidence="5" id="KW-1185">Reference proteome</keyword>
<keyword evidence="2" id="KW-0689">Ribosomal protein</keyword>
<dbReference type="InParanoid" id="Q54CK4"/>
<dbReference type="SUPFAM" id="SSF54211">
    <property type="entry name" value="Ribosomal protein S5 domain 2-like"/>
    <property type="match status" value="1"/>
</dbReference>
<dbReference type="GO" id="GO:0003723">
    <property type="term" value="F:RNA binding"/>
    <property type="evidence" value="ECO:0000318"/>
    <property type="project" value="GO_Central"/>
</dbReference>
<dbReference type="Pfam" id="PF00380">
    <property type="entry name" value="Ribosomal_S9"/>
    <property type="match status" value="1"/>
</dbReference>
<comment type="similarity">
    <text evidence="1">Belongs to the universal ribosomal protein uS9 family.</text>
</comment>
<evidence type="ECO:0000256" key="3">
    <source>
        <dbReference type="ARBA" id="ARBA00023274"/>
    </source>
</evidence>
<dbReference type="dictyBase" id="DDB_G0292882"/>
<organism evidence="4 5">
    <name type="scientific">Dictyostelium discoideum</name>
    <name type="common">Social amoeba</name>
    <dbReference type="NCBI Taxonomy" id="44689"/>
    <lineage>
        <taxon>Eukaryota</taxon>
        <taxon>Amoebozoa</taxon>
        <taxon>Evosea</taxon>
        <taxon>Eumycetozoa</taxon>
        <taxon>Dictyostelia</taxon>
        <taxon>Dictyosteliales</taxon>
        <taxon>Dictyosteliaceae</taxon>
        <taxon>Dictyostelium</taxon>
    </lineage>
</organism>
<dbReference type="GO" id="GO:0005763">
    <property type="term" value="C:mitochondrial small ribosomal subunit"/>
    <property type="evidence" value="ECO:0000318"/>
    <property type="project" value="GO_Central"/>
</dbReference>
<dbReference type="InterPro" id="IPR014721">
    <property type="entry name" value="Ribsml_uS5_D2-typ_fold_subgr"/>
</dbReference>
<dbReference type="SMR" id="Q54CK4"/>
<name>Q54CK4_DICDI</name>
<evidence type="ECO:0008006" key="6">
    <source>
        <dbReference type="Google" id="ProtNLM"/>
    </source>
</evidence>
<dbReference type="VEuPathDB" id="AmoebaDB:DDB_G0292882"/>
<reference evidence="4 5" key="1">
    <citation type="journal article" date="2005" name="Nature">
        <title>The genome of the social amoeba Dictyostelium discoideum.</title>
        <authorList>
            <consortium name="The Dictyostelium discoideum Sequencing Consortium"/>
            <person name="Eichinger L."/>
            <person name="Pachebat J.A."/>
            <person name="Glockner G."/>
            <person name="Rajandream M.A."/>
            <person name="Sucgang R."/>
            <person name="Berriman M."/>
            <person name="Song J."/>
            <person name="Olsen R."/>
            <person name="Szafranski K."/>
            <person name="Xu Q."/>
            <person name="Tunggal B."/>
            <person name="Kummerfeld S."/>
            <person name="Madera M."/>
            <person name="Konfortov B.A."/>
            <person name="Rivero F."/>
            <person name="Bankier A.T."/>
            <person name="Lehmann R."/>
            <person name="Hamlin N."/>
            <person name="Davies R."/>
            <person name="Gaudet P."/>
            <person name="Fey P."/>
            <person name="Pilcher K."/>
            <person name="Chen G."/>
            <person name="Saunders D."/>
            <person name="Sodergren E."/>
            <person name="Davis P."/>
            <person name="Kerhornou A."/>
            <person name="Nie X."/>
            <person name="Hall N."/>
            <person name="Anjard C."/>
            <person name="Hemphill L."/>
            <person name="Bason N."/>
            <person name="Farbrother P."/>
            <person name="Desany B."/>
            <person name="Just E."/>
            <person name="Morio T."/>
            <person name="Rost R."/>
            <person name="Churcher C."/>
            <person name="Cooper J."/>
            <person name="Haydock S."/>
            <person name="van Driessche N."/>
            <person name="Cronin A."/>
            <person name="Goodhead I."/>
            <person name="Muzny D."/>
            <person name="Mourier T."/>
            <person name="Pain A."/>
            <person name="Lu M."/>
            <person name="Harper D."/>
            <person name="Lindsay R."/>
            <person name="Hauser H."/>
            <person name="James K."/>
            <person name="Quiles M."/>
            <person name="Madan Babu M."/>
            <person name="Saito T."/>
            <person name="Buchrieser C."/>
            <person name="Wardroper A."/>
            <person name="Felder M."/>
            <person name="Thangavelu M."/>
            <person name="Johnson D."/>
            <person name="Knights A."/>
            <person name="Loulseged H."/>
            <person name="Mungall K."/>
            <person name="Oliver K."/>
            <person name="Price C."/>
            <person name="Quail M.A."/>
            <person name="Urushihara H."/>
            <person name="Hernandez J."/>
            <person name="Rabbinowitsch E."/>
            <person name="Steffen D."/>
            <person name="Sanders M."/>
            <person name="Ma J."/>
            <person name="Kohara Y."/>
            <person name="Sharp S."/>
            <person name="Simmonds M."/>
            <person name="Spiegler S."/>
            <person name="Tivey A."/>
            <person name="Sugano S."/>
            <person name="White B."/>
            <person name="Walker D."/>
            <person name="Woodward J."/>
            <person name="Winckler T."/>
            <person name="Tanaka Y."/>
            <person name="Shaulsky G."/>
            <person name="Schleicher M."/>
            <person name="Weinstock G."/>
            <person name="Rosenthal A."/>
            <person name="Cox E.C."/>
            <person name="Chisholm R.L."/>
            <person name="Gibbs R."/>
            <person name="Loomis W.F."/>
            <person name="Platzer M."/>
            <person name="Kay R.R."/>
            <person name="Williams J."/>
            <person name="Dear P.H."/>
            <person name="Noegel A.A."/>
            <person name="Barrell B."/>
            <person name="Kuspa A."/>
        </authorList>
    </citation>
    <scope>NUCLEOTIDE SEQUENCE [LARGE SCALE GENOMIC DNA]</scope>
    <source>
        <strain evidence="4 5">AX4</strain>
    </source>
</reference>